<sequence length="106" mass="12432">MNFLQRTNRLVETCVGVHRRSSKHEREGEKGLIGLMEDSIPKFVSFHCIIHQEALVSKLKNQELKNVMQLVVRVINFIEARALNHREFRALLEEYEAEYGDLVMHN</sequence>
<dbReference type="PANTHER" id="PTHR45913">
    <property type="entry name" value="EPM2A-INTERACTING PROTEIN 1"/>
    <property type="match status" value="1"/>
</dbReference>
<dbReference type="EMBL" id="GBXM01007634">
    <property type="protein sequence ID" value="JAI00944.1"/>
    <property type="molecule type" value="Transcribed_RNA"/>
</dbReference>
<dbReference type="AlphaFoldDB" id="A0A0E9XGY4"/>
<reference evidence="1" key="2">
    <citation type="journal article" date="2015" name="Fish Shellfish Immunol.">
        <title>Early steps in the European eel (Anguilla anguilla)-Vibrio vulnificus interaction in the gills: Role of the RtxA13 toxin.</title>
        <authorList>
            <person name="Callol A."/>
            <person name="Pajuelo D."/>
            <person name="Ebbesson L."/>
            <person name="Teles M."/>
            <person name="MacKenzie S."/>
            <person name="Amaro C."/>
        </authorList>
    </citation>
    <scope>NUCLEOTIDE SEQUENCE</scope>
</reference>
<reference evidence="1" key="1">
    <citation type="submission" date="2014-11" db="EMBL/GenBank/DDBJ databases">
        <authorList>
            <person name="Amaro Gonzalez C."/>
        </authorList>
    </citation>
    <scope>NUCLEOTIDE SEQUENCE</scope>
</reference>
<accession>A0A0E9XGY4</accession>
<evidence type="ECO:0000313" key="1">
    <source>
        <dbReference type="EMBL" id="JAI00944.1"/>
    </source>
</evidence>
<name>A0A0E9XGY4_ANGAN</name>
<organism evidence="1">
    <name type="scientific">Anguilla anguilla</name>
    <name type="common">European freshwater eel</name>
    <name type="synonym">Muraena anguilla</name>
    <dbReference type="NCBI Taxonomy" id="7936"/>
    <lineage>
        <taxon>Eukaryota</taxon>
        <taxon>Metazoa</taxon>
        <taxon>Chordata</taxon>
        <taxon>Craniata</taxon>
        <taxon>Vertebrata</taxon>
        <taxon>Euteleostomi</taxon>
        <taxon>Actinopterygii</taxon>
        <taxon>Neopterygii</taxon>
        <taxon>Teleostei</taxon>
        <taxon>Anguilliformes</taxon>
        <taxon>Anguillidae</taxon>
        <taxon>Anguilla</taxon>
    </lineage>
</organism>
<dbReference type="PANTHER" id="PTHR45913:SF5">
    <property type="entry name" value="GENERAL TRANSCRIPTION FACTOR II-I REPEAT DOMAIN-CONTAINING PROTEIN 2A-LIKE PROTEIN"/>
    <property type="match status" value="1"/>
</dbReference>
<protein>
    <submittedName>
        <fullName evidence="1">Uncharacterized protein</fullName>
    </submittedName>
</protein>
<proteinExistence type="predicted"/>